<evidence type="ECO:0000313" key="1">
    <source>
        <dbReference type="EMBL" id="KAG7353971.1"/>
    </source>
</evidence>
<dbReference type="Proteomes" id="UP000693970">
    <property type="component" value="Unassembled WGS sequence"/>
</dbReference>
<protein>
    <submittedName>
        <fullName evidence="1">Uncharacterized protein</fullName>
    </submittedName>
</protein>
<gene>
    <name evidence="1" type="ORF">IV203_003327</name>
</gene>
<dbReference type="AlphaFoldDB" id="A0A9K3L3B4"/>
<keyword evidence="2" id="KW-1185">Reference proteome</keyword>
<reference evidence="1" key="1">
    <citation type="journal article" date="2021" name="Sci. Rep.">
        <title>Diploid genomic architecture of Nitzschia inconspicua, an elite biomass production diatom.</title>
        <authorList>
            <person name="Oliver A."/>
            <person name="Podell S."/>
            <person name="Pinowska A."/>
            <person name="Traller J.C."/>
            <person name="Smith S.R."/>
            <person name="McClure R."/>
            <person name="Beliaev A."/>
            <person name="Bohutskyi P."/>
            <person name="Hill E.A."/>
            <person name="Rabines A."/>
            <person name="Zheng H."/>
            <person name="Allen L.Z."/>
            <person name="Kuo A."/>
            <person name="Grigoriev I.V."/>
            <person name="Allen A.E."/>
            <person name="Hazlebeck D."/>
            <person name="Allen E.E."/>
        </authorList>
    </citation>
    <scope>NUCLEOTIDE SEQUENCE</scope>
    <source>
        <strain evidence="1">Hildebrandi</strain>
    </source>
</reference>
<organism evidence="1 2">
    <name type="scientific">Nitzschia inconspicua</name>
    <dbReference type="NCBI Taxonomy" id="303405"/>
    <lineage>
        <taxon>Eukaryota</taxon>
        <taxon>Sar</taxon>
        <taxon>Stramenopiles</taxon>
        <taxon>Ochrophyta</taxon>
        <taxon>Bacillariophyta</taxon>
        <taxon>Bacillariophyceae</taxon>
        <taxon>Bacillariophycidae</taxon>
        <taxon>Bacillariales</taxon>
        <taxon>Bacillariaceae</taxon>
        <taxon>Nitzschia</taxon>
    </lineage>
</organism>
<sequence>MEAYESPSRQKALNSMTKNYLPFRKARHRLVTEPCTPADHVIKDHSIKTTISAMWQGPDNTNFYNDIGEDMAQFFFPCHKNGRYSDMAVTEFGFPNNSKLPPNASHHNLSSNDPPLINNKLTQLGPSLNVLQLYFLPRIREHGLSLSHLHPSILTLLLFRSLRPFIFLFP</sequence>
<dbReference type="EMBL" id="JAGRRH010000016">
    <property type="protein sequence ID" value="KAG7353971.1"/>
    <property type="molecule type" value="Genomic_DNA"/>
</dbReference>
<reference evidence="1" key="2">
    <citation type="submission" date="2021-04" db="EMBL/GenBank/DDBJ databases">
        <authorList>
            <person name="Podell S."/>
        </authorList>
    </citation>
    <scope>NUCLEOTIDE SEQUENCE</scope>
    <source>
        <strain evidence="1">Hildebrandi</strain>
    </source>
</reference>
<accession>A0A9K3L3B4</accession>
<comment type="caution">
    <text evidence="1">The sequence shown here is derived from an EMBL/GenBank/DDBJ whole genome shotgun (WGS) entry which is preliminary data.</text>
</comment>
<proteinExistence type="predicted"/>
<name>A0A9K3L3B4_9STRA</name>
<evidence type="ECO:0000313" key="2">
    <source>
        <dbReference type="Proteomes" id="UP000693970"/>
    </source>
</evidence>
<dbReference type="OrthoDB" id="341482at2759"/>